<protein>
    <submittedName>
        <fullName evidence="5">Serine/threonine-protein phosphatase 7 long form-like protein</fullName>
    </submittedName>
</protein>
<organism evidence="5 7">
    <name type="scientific">Cucumis melo var. makuwa</name>
    <name type="common">Oriental melon</name>
    <dbReference type="NCBI Taxonomy" id="1194695"/>
    <lineage>
        <taxon>Eukaryota</taxon>
        <taxon>Viridiplantae</taxon>
        <taxon>Streptophyta</taxon>
        <taxon>Embryophyta</taxon>
        <taxon>Tracheophyta</taxon>
        <taxon>Spermatophyta</taxon>
        <taxon>Magnoliopsida</taxon>
        <taxon>eudicotyledons</taxon>
        <taxon>Gunneridae</taxon>
        <taxon>Pentapetalae</taxon>
        <taxon>rosids</taxon>
        <taxon>fabids</taxon>
        <taxon>Cucurbitales</taxon>
        <taxon>Cucurbitaceae</taxon>
        <taxon>Benincaseae</taxon>
        <taxon>Cucumis</taxon>
    </lineage>
</organism>
<evidence type="ECO:0000259" key="2">
    <source>
        <dbReference type="Pfam" id="PF03108"/>
    </source>
</evidence>
<dbReference type="InterPro" id="IPR044824">
    <property type="entry name" value="MAIN-like"/>
</dbReference>
<reference evidence="6 7" key="1">
    <citation type="submission" date="2019-08" db="EMBL/GenBank/DDBJ databases">
        <title>Draft genome sequences of two oriental melons (Cucumis melo L. var makuwa).</title>
        <authorList>
            <person name="Kwon S.-Y."/>
        </authorList>
    </citation>
    <scope>NUCLEOTIDE SEQUENCE [LARGE SCALE GENOMIC DNA]</scope>
    <source>
        <strain evidence="7">cv. Chang Bougi</strain>
        <strain evidence="6">cv. SW 3</strain>
        <tissue evidence="5">Leaf</tissue>
    </source>
</reference>
<feature type="domain" description="Aminotransferase-like plant mobile" evidence="3">
    <location>
        <begin position="570"/>
        <end position="700"/>
    </location>
</feature>
<dbReference type="Pfam" id="PF03108">
    <property type="entry name" value="DBD_Tnp_Mut"/>
    <property type="match status" value="1"/>
</dbReference>
<dbReference type="PANTHER" id="PTHR46033:SF8">
    <property type="entry name" value="PROTEIN MAINTENANCE OF MERISTEMS-LIKE"/>
    <property type="match status" value="1"/>
</dbReference>
<gene>
    <name evidence="5" type="ORF">E5676_scaffold278G00560</name>
    <name evidence="4" type="ORF">E6C27_scaffold262G00100</name>
</gene>
<evidence type="ECO:0000256" key="1">
    <source>
        <dbReference type="SAM" id="MobiDB-lite"/>
    </source>
</evidence>
<dbReference type="InterPro" id="IPR004332">
    <property type="entry name" value="Transposase_MuDR"/>
</dbReference>
<dbReference type="GO" id="GO:0010073">
    <property type="term" value="P:meristem maintenance"/>
    <property type="evidence" value="ECO:0007669"/>
    <property type="project" value="InterPro"/>
</dbReference>
<dbReference type="Proteomes" id="UP000321947">
    <property type="component" value="Unassembled WGS sequence"/>
</dbReference>
<dbReference type="Proteomes" id="UP000321393">
    <property type="component" value="Unassembled WGS sequence"/>
</dbReference>
<dbReference type="OrthoDB" id="683469at2759"/>
<dbReference type="EMBL" id="SSTE01017321">
    <property type="protein sequence ID" value="KAA0040476.1"/>
    <property type="molecule type" value="Genomic_DNA"/>
</dbReference>
<feature type="region of interest" description="Disordered" evidence="1">
    <location>
        <begin position="796"/>
        <end position="818"/>
    </location>
</feature>
<feature type="compositionally biased region" description="Acidic residues" evidence="1">
    <location>
        <begin position="800"/>
        <end position="809"/>
    </location>
</feature>
<dbReference type="PANTHER" id="PTHR46033">
    <property type="entry name" value="PROTEIN MAIN-LIKE 2"/>
    <property type="match status" value="1"/>
</dbReference>
<feature type="domain" description="Transposase MuDR plant" evidence="2">
    <location>
        <begin position="174"/>
        <end position="227"/>
    </location>
</feature>
<accession>A0A5D3DIM2</accession>
<name>A0A5D3DIM2_CUCMM</name>
<comment type="caution">
    <text evidence="5">The sequence shown here is derived from an EMBL/GenBank/DDBJ whole genome shotgun (WGS) entry which is preliminary data.</text>
</comment>
<evidence type="ECO:0000313" key="7">
    <source>
        <dbReference type="Proteomes" id="UP000321947"/>
    </source>
</evidence>
<sequence length="818" mass="94759">MVGLSLGVDMSSSQIEIIYRHLNLTASGTVRFMPFPISNEQEMNTMFSITLPFLNMVHLYVTVSMVDTAINLNVEPRYVEEYVDVEPESNAPPVCHEEEMVATNEYTEFRTETDDEFEEMDFDGCEYEVPSNKFTDLDMNAVDGIQEHDPIIVPMVTDNTKLYTGMICENKEMLQHMIKCFAIKSHAPYEVVESTPTKWVIRCKKSNEGCKWRLRAIMKKSHGLFEITKLSDQHTCFYSKLSQSHVQLDSPMLAREFFEFVREKPSISVASLQSMIKEKFGYHVSYRRAWDAFAVVEEESPDSWGWFLRHLKQIVTHDEICLLSDRHAGIISAVNNPDNGWTGAKCHHRFCLRHVVDMKYKFRYGWMTTNLSECMNGVFKGARMLPINAIAQITFFKCVSYFEKRREEIKVALERGDKYTGYALQKILKWSVDQRLHVITTRWIGQNKVLNNDAHSVATLVITDGAIMTLNRGPIDPDVLYDQNIHRSETVWDDRNTPEINCRRREAVVQRTIPLHRNILPLLRASGFYGLARLGFIQLDWHLITALLERWRPETHTFHMPLLGAIPPPEQIRGQRLSLTWLGAEFHELANDADEETITCYARAYILQLMGGSIFADKSTRYVHLMFLPFLANLHHTGRYSWGGACLAWLYRQLCKASKQGVREIAGPLILLQIWAWERFPIVAPQLLHVNGNQLHSRTYGSRRFTATGPPIEQFDMDVTQEYIHWYKNINNLYITQPGVAMSHLRSNNIRLWNVADDPQQVLNICNDNEQYMENIHYMYDVPIVPAPVQKRRPLVQEPDQLEEVDQHEEEVPPMTQT</sequence>
<evidence type="ECO:0000259" key="3">
    <source>
        <dbReference type="Pfam" id="PF10536"/>
    </source>
</evidence>
<dbReference type="Pfam" id="PF10536">
    <property type="entry name" value="PMD"/>
    <property type="match status" value="1"/>
</dbReference>
<evidence type="ECO:0000313" key="5">
    <source>
        <dbReference type="EMBL" id="TYK23484.1"/>
    </source>
</evidence>
<evidence type="ECO:0000313" key="6">
    <source>
        <dbReference type="Proteomes" id="UP000321393"/>
    </source>
</evidence>
<proteinExistence type="predicted"/>
<dbReference type="EMBL" id="SSTD01004491">
    <property type="protein sequence ID" value="TYK23484.1"/>
    <property type="molecule type" value="Genomic_DNA"/>
</dbReference>
<dbReference type="InterPro" id="IPR019557">
    <property type="entry name" value="AminoTfrase-like_pln_mobile"/>
</dbReference>
<dbReference type="AlphaFoldDB" id="A0A5D3DIM2"/>
<evidence type="ECO:0000313" key="4">
    <source>
        <dbReference type="EMBL" id="KAA0040476.1"/>
    </source>
</evidence>